<dbReference type="EMBL" id="BJWL01000023">
    <property type="protein sequence ID" value="GFZ12562.1"/>
    <property type="molecule type" value="Genomic_DNA"/>
</dbReference>
<evidence type="ECO:0000259" key="11">
    <source>
        <dbReference type="Pfam" id="PF02683"/>
    </source>
</evidence>
<organism evidence="12 13">
    <name type="scientific">Actinidia rufa</name>
    <dbReference type="NCBI Taxonomy" id="165716"/>
    <lineage>
        <taxon>Eukaryota</taxon>
        <taxon>Viridiplantae</taxon>
        <taxon>Streptophyta</taxon>
        <taxon>Embryophyta</taxon>
        <taxon>Tracheophyta</taxon>
        <taxon>Spermatophyta</taxon>
        <taxon>Magnoliopsida</taxon>
        <taxon>eudicotyledons</taxon>
        <taxon>Gunneridae</taxon>
        <taxon>Pentapetalae</taxon>
        <taxon>asterids</taxon>
        <taxon>Ericales</taxon>
        <taxon>Actinidiaceae</taxon>
        <taxon>Actinidia</taxon>
    </lineage>
</organism>
<keyword evidence="5" id="KW-0934">Plastid</keyword>
<evidence type="ECO:0000256" key="1">
    <source>
        <dbReference type="ARBA" id="ARBA00004141"/>
    </source>
</evidence>
<name>A0A7J0GP35_9ERIC</name>
<evidence type="ECO:0000256" key="6">
    <source>
        <dbReference type="ARBA" id="ARBA00022692"/>
    </source>
</evidence>
<keyword evidence="8 10" id="KW-1133">Transmembrane helix</keyword>
<keyword evidence="4" id="KW-0150">Chloroplast</keyword>
<keyword evidence="7" id="KW-0201">Cytochrome c-type biogenesis</keyword>
<evidence type="ECO:0000256" key="5">
    <source>
        <dbReference type="ARBA" id="ARBA00022640"/>
    </source>
</evidence>
<comment type="similarity">
    <text evidence="3">Belongs to the DsbD family.</text>
</comment>
<keyword evidence="9 10" id="KW-0472">Membrane</keyword>
<dbReference type="Proteomes" id="UP000585474">
    <property type="component" value="Unassembled WGS sequence"/>
</dbReference>
<dbReference type="Pfam" id="PF02683">
    <property type="entry name" value="DsbD_TM"/>
    <property type="match status" value="1"/>
</dbReference>
<keyword evidence="13" id="KW-1185">Reference proteome</keyword>
<gene>
    <name evidence="12" type="ORF">Acr_23g0009470</name>
</gene>
<dbReference type="AlphaFoldDB" id="A0A7J0GP35"/>
<reference evidence="12 13" key="1">
    <citation type="submission" date="2019-07" db="EMBL/GenBank/DDBJ databases">
        <title>De Novo Assembly of kiwifruit Actinidia rufa.</title>
        <authorList>
            <person name="Sugita-Konishi S."/>
            <person name="Sato K."/>
            <person name="Mori E."/>
            <person name="Abe Y."/>
            <person name="Kisaki G."/>
            <person name="Hamano K."/>
            <person name="Suezawa K."/>
            <person name="Otani M."/>
            <person name="Fukuda T."/>
            <person name="Manabe T."/>
            <person name="Gomi K."/>
            <person name="Tabuchi M."/>
            <person name="Akimitsu K."/>
            <person name="Kataoka I."/>
        </authorList>
    </citation>
    <scope>NUCLEOTIDE SEQUENCE [LARGE SCALE GENOMIC DNA]</scope>
    <source>
        <strain evidence="13">cv. Fuchu</strain>
    </source>
</reference>
<comment type="subcellular location">
    <subcellularLocation>
        <location evidence="1">Membrane</location>
        <topology evidence="1">Multi-pass membrane protein</topology>
    </subcellularLocation>
    <subcellularLocation>
        <location evidence="2">Plastid</location>
        <location evidence="2">Chloroplast</location>
    </subcellularLocation>
</comment>
<dbReference type="PANTHER" id="PTHR31272">
    <property type="entry name" value="CYTOCHROME C-TYPE BIOGENESIS PROTEIN HI_1454-RELATED"/>
    <property type="match status" value="1"/>
</dbReference>
<dbReference type="InterPro" id="IPR003834">
    <property type="entry name" value="Cyt_c_assmbl_TM_dom"/>
</dbReference>
<feature type="transmembrane region" description="Helical" evidence="10">
    <location>
        <begin position="275"/>
        <end position="304"/>
    </location>
</feature>
<feature type="transmembrane region" description="Helical" evidence="10">
    <location>
        <begin position="234"/>
        <end position="255"/>
    </location>
</feature>
<dbReference type="PANTHER" id="PTHR31272:SF6">
    <property type="entry name" value="CYTOCHROME C-TYPE BIOGENESIS CCDA-LIKE CHLOROPLASTIC PROTEIN"/>
    <property type="match status" value="1"/>
</dbReference>
<evidence type="ECO:0000256" key="3">
    <source>
        <dbReference type="ARBA" id="ARBA00006143"/>
    </source>
</evidence>
<accession>A0A7J0GP35</accession>
<evidence type="ECO:0000256" key="4">
    <source>
        <dbReference type="ARBA" id="ARBA00022528"/>
    </source>
</evidence>
<evidence type="ECO:0000256" key="7">
    <source>
        <dbReference type="ARBA" id="ARBA00022748"/>
    </source>
</evidence>
<dbReference type="InterPro" id="IPR051790">
    <property type="entry name" value="Cytochrome_c-biogenesis_DsbD"/>
</dbReference>
<proteinExistence type="inferred from homology"/>
<dbReference type="GO" id="GO:0016020">
    <property type="term" value="C:membrane"/>
    <property type="evidence" value="ECO:0007669"/>
    <property type="project" value="UniProtKB-SubCell"/>
</dbReference>
<evidence type="ECO:0000256" key="9">
    <source>
        <dbReference type="ARBA" id="ARBA00023136"/>
    </source>
</evidence>
<feature type="domain" description="Cytochrome C biogenesis protein transmembrane" evidence="11">
    <location>
        <begin position="156"/>
        <end position="337"/>
    </location>
</feature>
<sequence length="377" mass="39513">MSWDGLQLQGNNEGGMVTVRKWTRRGGCEKRHSCVISCSKHHMIRRRGKCKVPTTRTLNTATVDENLRRNAVTLSETHRSTNFQVMMTISGMAAANLLMVHTANALSMDNVMEEAASVYTLADGGVGDWFGGFLYSSGQQANEAVQSQLSALSFTSLAVIFGAGLVTSLSPCTLSVLPLTLGYIGAFGSCKSRTEVIGNSIAFSLGLATTLAILGISASFAGKAYGQIGQGLPVAASGLAVIMGLNLLEIIEIQLPSFFNNFDPRAAAANLPSSVQAYLAGLTFALAASPCSTPVLATLLGYVAASKDPVVGGSLLLTYTTGYVAPLLLAASFAGALQSLLSFRKFSAWINPMSGALLLGGGIYTLLDRIFPVTMAM</sequence>
<feature type="transmembrane region" description="Helical" evidence="10">
    <location>
        <begin position="201"/>
        <end position="222"/>
    </location>
</feature>
<feature type="transmembrane region" description="Helical" evidence="10">
    <location>
        <begin position="316"/>
        <end position="337"/>
    </location>
</feature>
<feature type="transmembrane region" description="Helical" evidence="10">
    <location>
        <begin position="157"/>
        <end position="181"/>
    </location>
</feature>
<keyword evidence="6 10" id="KW-0812">Transmembrane</keyword>
<dbReference type="OrthoDB" id="40974at2759"/>
<dbReference type="GO" id="GO:0017004">
    <property type="term" value="P:cytochrome complex assembly"/>
    <property type="evidence" value="ECO:0007669"/>
    <property type="project" value="UniProtKB-KW"/>
</dbReference>
<evidence type="ECO:0000256" key="8">
    <source>
        <dbReference type="ARBA" id="ARBA00022989"/>
    </source>
</evidence>
<protein>
    <submittedName>
        <fullName evidence="12">Cytochrome c biogenesis protein family</fullName>
    </submittedName>
</protein>
<evidence type="ECO:0000256" key="2">
    <source>
        <dbReference type="ARBA" id="ARBA00004229"/>
    </source>
</evidence>
<evidence type="ECO:0000313" key="13">
    <source>
        <dbReference type="Proteomes" id="UP000585474"/>
    </source>
</evidence>
<dbReference type="GO" id="GO:0009507">
    <property type="term" value="C:chloroplast"/>
    <property type="evidence" value="ECO:0007669"/>
    <property type="project" value="UniProtKB-SubCell"/>
</dbReference>
<evidence type="ECO:0000313" key="12">
    <source>
        <dbReference type="EMBL" id="GFZ12562.1"/>
    </source>
</evidence>
<feature type="transmembrane region" description="Helical" evidence="10">
    <location>
        <begin position="349"/>
        <end position="367"/>
    </location>
</feature>
<comment type="caution">
    <text evidence="12">The sequence shown here is derived from an EMBL/GenBank/DDBJ whole genome shotgun (WGS) entry which is preliminary data.</text>
</comment>
<evidence type="ECO:0000256" key="10">
    <source>
        <dbReference type="SAM" id="Phobius"/>
    </source>
</evidence>